<dbReference type="Gene3D" id="3.60.40.10">
    <property type="entry name" value="PPM-type phosphatase domain"/>
    <property type="match status" value="1"/>
</dbReference>
<proteinExistence type="predicted"/>
<reference evidence="2 3" key="1">
    <citation type="submission" date="2020-08" db="EMBL/GenBank/DDBJ databases">
        <title>Functional genomics of gut bacteria from endangered species of beetles.</title>
        <authorList>
            <person name="Carlos-Shanley C."/>
        </authorList>
    </citation>
    <scope>NUCLEOTIDE SEQUENCE [LARGE SCALE GENOMIC DNA]</scope>
    <source>
        <strain evidence="2 3">S00151</strain>
    </source>
</reference>
<dbReference type="SUPFAM" id="SSF81606">
    <property type="entry name" value="PP2C-like"/>
    <property type="match status" value="1"/>
</dbReference>
<evidence type="ECO:0000313" key="2">
    <source>
        <dbReference type="EMBL" id="MBB4806239.1"/>
    </source>
</evidence>
<dbReference type="RefSeq" id="WP_184186923.1">
    <property type="nucleotide sequence ID" value="NZ_JACHLE010000001.1"/>
</dbReference>
<keyword evidence="3" id="KW-1185">Reference proteome</keyword>
<accession>A0A840KA56</accession>
<dbReference type="Proteomes" id="UP000592180">
    <property type="component" value="Unassembled WGS sequence"/>
</dbReference>
<dbReference type="AlphaFoldDB" id="A0A840KA56"/>
<dbReference type="InterPro" id="IPR001932">
    <property type="entry name" value="PPM-type_phosphatase-like_dom"/>
</dbReference>
<dbReference type="InterPro" id="IPR036457">
    <property type="entry name" value="PPM-type-like_dom_sf"/>
</dbReference>
<evidence type="ECO:0000259" key="1">
    <source>
        <dbReference type="SMART" id="SM00332"/>
    </source>
</evidence>
<comment type="caution">
    <text evidence="2">The sequence shown here is derived from an EMBL/GenBank/DDBJ whole genome shotgun (WGS) entry which is preliminary data.</text>
</comment>
<evidence type="ECO:0000313" key="3">
    <source>
        <dbReference type="Proteomes" id="UP000592180"/>
    </source>
</evidence>
<dbReference type="SMART" id="SM00332">
    <property type="entry name" value="PP2Cc"/>
    <property type="match status" value="1"/>
</dbReference>
<dbReference type="EMBL" id="JACHLE010000001">
    <property type="protein sequence ID" value="MBB4806239.1"/>
    <property type="molecule type" value="Genomic_DNA"/>
</dbReference>
<dbReference type="Pfam" id="PF13672">
    <property type="entry name" value="PP2C_2"/>
    <property type="match status" value="1"/>
</dbReference>
<sequence>MEGDIRQILKDHHILEGKITDKIVSKLIGNASVIRNLHSIAEAKQKIMQEAIIYKEKEEFKEAHLVMKNANSKQYYEYSFEMEKFPNIRIKSIENLEITGLEFENNTIKGTPVTSNAFNLEIRFFHIGDEGNTDSKTVQLFVNADPKDLWKNIPSPEDAVFYKPEEAKFKDAFLDKKIVVASKRGRSHAHEGTFRDDDFAVSELPAEWSIISVSDGAGSAKMARRGSQLATESINGFFKNEEILNEIEKNIGLIYPDRSETNDETNDIRTEARQNVIRSLYKGILHTYNVLNEAAAENAFSIKDLHSTLIFALVKKFDFGYVILTFGVGDCPINLITSDKKEVKLLNKMDVGEFGGGTRFITMKEIFNDTITSRFGIVCVEDFSRLVLMTDGIYDPKFVTENKLEDMESWNAFFQDLDGNNDDRAKVDFENDEDIDTQLLQWTDFWSRGNHDDRTLAIIY</sequence>
<gene>
    <name evidence="2" type="ORF">HNP38_001511</name>
</gene>
<organism evidence="2 3">
    <name type="scientific">Chryseobacterium defluvii</name>
    <dbReference type="NCBI Taxonomy" id="160396"/>
    <lineage>
        <taxon>Bacteria</taxon>
        <taxon>Pseudomonadati</taxon>
        <taxon>Bacteroidota</taxon>
        <taxon>Flavobacteriia</taxon>
        <taxon>Flavobacteriales</taxon>
        <taxon>Weeksellaceae</taxon>
        <taxon>Chryseobacterium group</taxon>
        <taxon>Chryseobacterium</taxon>
    </lineage>
</organism>
<protein>
    <submittedName>
        <fullName evidence="2">Serine/threonine protein phosphatase PrpC</fullName>
    </submittedName>
</protein>
<name>A0A840KA56_9FLAO</name>
<feature type="domain" description="PPM-type phosphatase" evidence="1">
    <location>
        <begin position="139"/>
        <end position="459"/>
    </location>
</feature>